<dbReference type="Ensembl" id="ENSFHET00000025459.1">
    <property type="protein sequence ID" value="ENSFHEP00000016919.1"/>
    <property type="gene ID" value="ENSFHEG00000018620.1"/>
</dbReference>
<organism evidence="1 2">
    <name type="scientific">Fundulus heteroclitus</name>
    <name type="common">Killifish</name>
    <name type="synonym">Mummichog</name>
    <dbReference type="NCBI Taxonomy" id="8078"/>
    <lineage>
        <taxon>Eukaryota</taxon>
        <taxon>Metazoa</taxon>
        <taxon>Chordata</taxon>
        <taxon>Craniata</taxon>
        <taxon>Vertebrata</taxon>
        <taxon>Euteleostomi</taxon>
        <taxon>Actinopterygii</taxon>
        <taxon>Neopterygii</taxon>
        <taxon>Teleostei</taxon>
        <taxon>Neoteleostei</taxon>
        <taxon>Acanthomorphata</taxon>
        <taxon>Ovalentaria</taxon>
        <taxon>Atherinomorphae</taxon>
        <taxon>Cyprinodontiformes</taxon>
        <taxon>Fundulidae</taxon>
        <taxon>Fundulus</taxon>
    </lineage>
</organism>
<evidence type="ECO:0000313" key="1">
    <source>
        <dbReference type="Ensembl" id="ENSFHEP00000016919.1"/>
    </source>
</evidence>
<reference evidence="1" key="1">
    <citation type="submission" date="2025-08" db="UniProtKB">
        <authorList>
            <consortium name="Ensembl"/>
        </authorList>
    </citation>
    <scope>IDENTIFICATION</scope>
</reference>
<evidence type="ECO:0000313" key="2">
    <source>
        <dbReference type="Proteomes" id="UP000265000"/>
    </source>
</evidence>
<dbReference type="STRING" id="8078.ENSFHEP00000016919"/>
<proteinExistence type="predicted"/>
<protein>
    <submittedName>
        <fullName evidence="1">Uncharacterized protein</fullName>
    </submittedName>
</protein>
<reference evidence="1" key="2">
    <citation type="submission" date="2025-09" db="UniProtKB">
        <authorList>
            <consortium name="Ensembl"/>
        </authorList>
    </citation>
    <scope>IDENTIFICATION</scope>
</reference>
<keyword evidence="2" id="KW-1185">Reference proteome</keyword>
<dbReference type="AlphaFoldDB" id="A0A3Q2PUR3"/>
<name>A0A3Q2PUR3_FUNHE</name>
<sequence length="79" mass="8769">GVAECEYRRAKGESGRAPSQKASLFADDVIEYLQNQNITPPKVVLPLTEFVKLSGYSLNITKTQVLTINYSPSILFTFT</sequence>
<dbReference type="Proteomes" id="UP000265000">
    <property type="component" value="Unplaced"/>
</dbReference>
<accession>A0A3Q2PUR3</accession>